<reference evidence="2 3" key="1">
    <citation type="submission" date="2019-02" db="EMBL/GenBank/DDBJ databases">
        <title>Genome sequencing of the rare red list fungi Phellinidium pouzarii.</title>
        <authorList>
            <person name="Buettner E."/>
            <person name="Kellner H."/>
        </authorList>
    </citation>
    <scope>NUCLEOTIDE SEQUENCE [LARGE SCALE GENOMIC DNA]</scope>
    <source>
        <strain evidence="2 3">DSM 108285</strain>
    </source>
</reference>
<feature type="compositionally biased region" description="Low complexity" evidence="1">
    <location>
        <begin position="150"/>
        <end position="177"/>
    </location>
</feature>
<feature type="region of interest" description="Disordered" evidence="1">
    <location>
        <begin position="192"/>
        <end position="214"/>
    </location>
</feature>
<feature type="compositionally biased region" description="Low complexity" evidence="1">
    <location>
        <begin position="199"/>
        <end position="211"/>
    </location>
</feature>
<comment type="caution">
    <text evidence="2">The sequence shown here is derived from an EMBL/GenBank/DDBJ whole genome shotgun (WGS) entry which is preliminary data.</text>
</comment>
<accession>A0A4S4L481</accession>
<protein>
    <submittedName>
        <fullName evidence="2">Uncharacterized protein</fullName>
    </submittedName>
</protein>
<proteinExistence type="predicted"/>
<evidence type="ECO:0000313" key="2">
    <source>
        <dbReference type="EMBL" id="THH04350.1"/>
    </source>
</evidence>
<dbReference type="AlphaFoldDB" id="A0A4S4L481"/>
<feature type="compositionally biased region" description="Polar residues" evidence="1">
    <location>
        <begin position="51"/>
        <end position="74"/>
    </location>
</feature>
<dbReference type="OrthoDB" id="3270347at2759"/>
<organism evidence="2 3">
    <name type="scientific">Phellinidium pouzarii</name>
    <dbReference type="NCBI Taxonomy" id="167371"/>
    <lineage>
        <taxon>Eukaryota</taxon>
        <taxon>Fungi</taxon>
        <taxon>Dikarya</taxon>
        <taxon>Basidiomycota</taxon>
        <taxon>Agaricomycotina</taxon>
        <taxon>Agaricomycetes</taxon>
        <taxon>Hymenochaetales</taxon>
        <taxon>Hymenochaetaceae</taxon>
        <taxon>Phellinidium</taxon>
    </lineage>
</organism>
<name>A0A4S4L481_9AGAM</name>
<feature type="region of interest" description="Disordered" evidence="1">
    <location>
        <begin position="228"/>
        <end position="256"/>
    </location>
</feature>
<dbReference type="Proteomes" id="UP000308199">
    <property type="component" value="Unassembled WGS sequence"/>
</dbReference>
<dbReference type="EMBL" id="SGPK01000352">
    <property type="protein sequence ID" value="THH04350.1"/>
    <property type="molecule type" value="Genomic_DNA"/>
</dbReference>
<feature type="region of interest" description="Disordered" evidence="1">
    <location>
        <begin position="39"/>
        <end position="76"/>
    </location>
</feature>
<feature type="compositionally biased region" description="Low complexity" evidence="1">
    <location>
        <begin position="244"/>
        <end position="256"/>
    </location>
</feature>
<sequence length="384" mass="41749">MAWTLLQVYVRSPAPFTTSPLREISSSLIVMFHSQRDAVLPRRKPRRRTASEGSNNLQPTEFSSENRQSTNSQRHSMDVVTSVKRVVLRNYSGETIPSSRSLAHKIACSEIEDINGFWSRRLSSSKRTIVPKHPDVTPSPTKSVRNIDDSLSLSSLTAPPKSTTTATESASTTIASPRSPFDTIKVESFSRPLPCKLTPSQSQSVSPSPISHTMPPVLNRTVALFKAPVPRSSDSRGRTGNNAPTFSSSSPPSLPPLSFLSNPPSFLLEPPPPHFDISKLVAASDGTEKADAVKLNGATEMNADMSVIPSTNPVPVSSPIYQARAHAKALQKQLSERRKKRKTGLAQIVVELAVGAVSQQMESEAIQADDVKEILAQLRRMKAA</sequence>
<gene>
    <name evidence="2" type="ORF">EW145_g5582</name>
</gene>
<evidence type="ECO:0000313" key="3">
    <source>
        <dbReference type="Proteomes" id="UP000308199"/>
    </source>
</evidence>
<evidence type="ECO:0000256" key="1">
    <source>
        <dbReference type="SAM" id="MobiDB-lite"/>
    </source>
</evidence>
<keyword evidence="3" id="KW-1185">Reference proteome</keyword>
<feature type="region of interest" description="Disordered" evidence="1">
    <location>
        <begin position="129"/>
        <end position="178"/>
    </location>
</feature>